<dbReference type="PANTHER" id="PTHR21301">
    <property type="entry name" value="REVERSE TRANSCRIPTASE"/>
    <property type="match status" value="1"/>
</dbReference>
<proteinExistence type="predicted"/>
<evidence type="ECO:0000256" key="1">
    <source>
        <dbReference type="SAM" id="MobiDB-lite"/>
    </source>
</evidence>
<evidence type="ECO:0000259" key="2">
    <source>
        <dbReference type="PROSITE" id="PS50878"/>
    </source>
</evidence>
<dbReference type="PROSITE" id="PS50878">
    <property type="entry name" value="RT_POL"/>
    <property type="match status" value="1"/>
</dbReference>
<dbReference type="PANTHER" id="PTHR21301:SF10">
    <property type="entry name" value="REVERSE TRANSCRIPTASE DOMAIN-CONTAINING PROTEIN"/>
    <property type="match status" value="1"/>
</dbReference>
<protein>
    <recommendedName>
        <fullName evidence="2">Reverse transcriptase domain-containing protein</fullName>
    </recommendedName>
</protein>
<feature type="region of interest" description="Disordered" evidence="1">
    <location>
        <begin position="573"/>
        <end position="595"/>
    </location>
</feature>
<organism evidence="3 4">
    <name type="scientific">Rotaria socialis</name>
    <dbReference type="NCBI Taxonomy" id="392032"/>
    <lineage>
        <taxon>Eukaryota</taxon>
        <taxon>Metazoa</taxon>
        <taxon>Spiralia</taxon>
        <taxon>Gnathifera</taxon>
        <taxon>Rotifera</taxon>
        <taxon>Eurotatoria</taxon>
        <taxon>Bdelloidea</taxon>
        <taxon>Philodinida</taxon>
        <taxon>Philodinidae</taxon>
        <taxon>Rotaria</taxon>
    </lineage>
</organism>
<sequence>MHSMKYKELQRDCLLREYESRQKQARQLEKSLSSLTCCLEKDLSTIDYLNLKKFYYDVACRIHSNVMPVHQRKLEKLNGGPIGQNYEEMKSKTVHNVSSYTLSSTEERLLCRGWDFCIENKVIDFLEFGTDVELNSLRIESSCHNSVFRSICRHMHNASQQLMKSCRKKKFSNLSDDELKALKSLKSNKNIVIVKADKGNSIIILDKESYIKKAEEILKGNQFQEITNKNYHQERENELNKYIYSLLKDGIIDQKLRFRLQSTCSSLSVFYGLPKIHKTGYPIRPIISTIGSFQYELSKYLAKAIKDSSPQADSDIKDSFEFVKKIKNTILSQEKSYIICSFDVESLYTNVPVEEAINVTLDFIFKLKQKNANIPFSREQMKKLLELSVRDAPFRFQNKIYKQIDGVAMGSPLAPILANLWLQKIEQKLNKFSKNRPVIWLRYVDDIFCLFDISEIKVLEFHSKINKWHKNLKFTIAMEPDNTIPFLDVLVTIDDVHNQLTTSLYRKPTHTGLYLLWDSSQSRRYKIDKQIDGTALLALSDDAIVQLLSLSSEDEKQNKAAIKKFKKRLEQLKADHKEDSSRHRKEQRNPATLTSSTMVTSSIHEDLVTEKSINPTYTKILTISHDSNRVSIHFFNNPLFCVKLQQYLYKTYGITCSIESEQKKIILTLVGTKHQVKNGCGDIIILFESTQTKIYNSESVDRKAIYWSKHIFSDATISVIQQIMNNEKLFTVWEKSEMFSGFYKVIYFTHESFAASEESITQILNREIAFVEYIKMPNEKTKTFLDEIEQFIITAKQPELAVIRCKYPFKMEINVSLFGRKKLVKTVKKQIELLVKKHTVKSFGIKMTPAQHIYLVDNYLQRFKDIENDYKNDNVKIRIRQKEFYAPQYLIETIKQHINELICHTTTCIIQTMENSISLTDDEKTQLIEIAKRYYCSIERIESNTEVQICSIPIALTKTSSTSTAMIQQSKAFCSSLSVKKISVLNSSIEVYTADHSMPLLEDVIVVSTDAGAIQERIECVHKNGFYGTSFGRKVILCHWQHLTRTNCKAGTELKRLVTKFISIIAKSITADCPDAEKIAFLTHEWENFGNETQFAEEFIFELKRVLEKTKPRWRLLFMFNHEQNQLCEAFFQAMIRLQSDEDGFAQFSCPLSKKRVLLQLDLKTFQLSLTGSAKNVEKAIEKYKLMSEILILKSSTRSLSLSKPGSSTVEKKQSDSDNHSSYNIAFSYCKQDKIVCRQITTFLSGEGYSLCHSSFNRSLSYQQIERSDVLLIYFSETYTKDVHCMSDLNYAESIGKQIIPVAVMKSMHQETEENTWLQSVTNAQLFYDLFDTEIEIEFEDDFDMECDKLLATLLRHTKPGVTGQLYPQATSIMSETKQMNTINEQVTFGHVSMKLQNVTDEQREEGERTYRIRLKQRMEKEKIPSDEVDVLICELKLVMDDLNAILRGENPDSAVELSPRDRYSYRRKDIQYSKVLTHAILNCIKRWLKKAPNYMKKNVAPFTPTGDINDATFRLYESTNHDWWKPDYEPFATLPPQDYFSLPKSNPGSWFTAEQAQDCFQLLIKHDRAVNTMNMKLDNNETAWDTVSISEVDSENATNEEDDIDDQWKTPEEIKKIQELDNPKRRWKRKNEFTEAFMRQKLQNISEFQQLCDRQTSIELELFHYKRKNPNIFSVATK</sequence>
<accession>A0A818R851</accession>
<dbReference type="EMBL" id="CAJNYV010004138">
    <property type="protein sequence ID" value="CAF3647398.1"/>
    <property type="molecule type" value="Genomic_DNA"/>
</dbReference>
<feature type="domain" description="Reverse transcriptase" evidence="2">
    <location>
        <begin position="254"/>
        <end position="504"/>
    </location>
</feature>
<dbReference type="InterPro" id="IPR035897">
    <property type="entry name" value="Toll_tir_struct_dom_sf"/>
</dbReference>
<dbReference type="CDD" id="cd00304">
    <property type="entry name" value="RT_like"/>
    <property type="match status" value="1"/>
</dbReference>
<evidence type="ECO:0000313" key="4">
    <source>
        <dbReference type="Proteomes" id="UP000663865"/>
    </source>
</evidence>
<dbReference type="InterPro" id="IPR000477">
    <property type="entry name" value="RT_dom"/>
</dbReference>
<reference evidence="3" key="1">
    <citation type="submission" date="2021-02" db="EMBL/GenBank/DDBJ databases">
        <authorList>
            <person name="Nowell W R."/>
        </authorList>
    </citation>
    <scope>NUCLEOTIDE SEQUENCE</scope>
</reference>
<dbReference type="Proteomes" id="UP000663865">
    <property type="component" value="Unassembled WGS sequence"/>
</dbReference>
<comment type="caution">
    <text evidence="3">The sequence shown here is derived from an EMBL/GenBank/DDBJ whole genome shotgun (WGS) entry which is preliminary data.</text>
</comment>
<evidence type="ECO:0000313" key="3">
    <source>
        <dbReference type="EMBL" id="CAF3647398.1"/>
    </source>
</evidence>
<dbReference type="Pfam" id="PF00078">
    <property type="entry name" value="RVT_1"/>
    <property type="match status" value="1"/>
</dbReference>
<name>A0A818R851_9BILA</name>
<dbReference type="SUPFAM" id="SSF52200">
    <property type="entry name" value="Toll/Interleukin receptor TIR domain"/>
    <property type="match status" value="1"/>
</dbReference>
<gene>
    <name evidence="3" type="ORF">KIK155_LOCUS23272</name>
</gene>